<feature type="repeat" description="WD" evidence="6">
    <location>
        <begin position="308"/>
        <end position="349"/>
    </location>
</feature>
<keyword evidence="3" id="KW-0677">Repeat</keyword>
<feature type="compositionally biased region" description="Basic and acidic residues" evidence="7">
    <location>
        <begin position="195"/>
        <end position="208"/>
    </location>
</feature>
<name>G0TXJ3_TRYVY</name>
<dbReference type="Pfam" id="PF02825">
    <property type="entry name" value="WWE"/>
    <property type="match status" value="1"/>
</dbReference>
<dbReference type="PANTHER" id="PTHR19848">
    <property type="entry name" value="WD40 REPEAT PROTEIN"/>
    <property type="match status" value="1"/>
</dbReference>
<dbReference type="AlphaFoldDB" id="G0TXJ3"/>
<reference evidence="9" key="1">
    <citation type="journal article" date="2012" name="Proc. Natl. Acad. Sci. U.S.A.">
        <title>Antigenic diversity is generated by distinct evolutionary mechanisms in African trypanosome species.</title>
        <authorList>
            <person name="Jackson A.P."/>
            <person name="Berry A."/>
            <person name="Aslett M."/>
            <person name="Allison H.C."/>
            <person name="Burton P."/>
            <person name="Vavrova-Anderson J."/>
            <person name="Brown R."/>
            <person name="Browne H."/>
            <person name="Corton N."/>
            <person name="Hauser H."/>
            <person name="Gamble J."/>
            <person name="Gilderthorp R."/>
            <person name="Marcello L."/>
            <person name="McQuillan J."/>
            <person name="Otto T.D."/>
            <person name="Quail M.A."/>
            <person name="Sanders M.J."/>
            <person name="van Tonder A."/>
            <person name="Ginger M.L."/>
            <person name="Field M.C."/>
            <person name="Barry J.D."/>
            <person name="Hertz-Fowler C."/>
            <person name="Berriman M."/>
        </authorList>
    </citation>
    <scope>NUCLEOTIDE SEQUENCE</scope>
    <source>
        <strain evidence="9">Y486</strain>
    </source>
</reference>
<dbReference type="PROSITE" id="PS00678">
    <property type="entry name" value="WD_REPEATS_1"/>
    <property type="match status" value="1"/>
</dbReference>
<keyword evidence="4" id="KW-0687">Ribonucleoprotein</keyword>
<dbReference type="InterPro" id="IPR004170">
    <property type="entry name" value="WWE_dom"/>
</dbReference>
<sequence length="519" mass="57636">MGSASSISKSAKSSKKDKKSKAVKQPPESNVPRQLPVQVHDGKPLRNGVGKVVIPSSITLDLPPPPEQDVERDVAGEEPRKFAWFVEDLDRPGEWELYPQDAQERLDEARRERQPQCLIVMKKRMCTVDLIKMEHRIPGGNSRHRAVKRVEVEVDENTGATREKCHNRFDPFAGDGTDDEHEVNVGEGAVGEDGTDNKGEEAIDKGTFQEEESLGAGERVPRLIRTVLPHQGISFALALSPDGTSIVTGALGEMLLWDVDTANASMEFNVGHGVVLHAVFSDDGQHILCGSSDGLVRLYNKEPNGVTFHGHTNKVYGVGFLAGQSRIATVSMDETLCCWDVETTTCIQTSRCHRDSIFALKTSSKNDWFAVSGGNDGNVYAHDFRLDGDVVCQRFVGHKNTIWTCSFRKDEQTIVSGGRDNAIHVWDVRHPSLPLHVVRHHTRPIHVTEFMPHDRGIISCGRDGTVRLTDAESGRGVWRAVAHPRCVFRVDLNEERRLMATSTGQCAVNIWEFSNSEKW</sequence>
<comment type="subcellular location">
    <subcellularLocation>
        <location evidence="1">Nucleus</location>
    </subcellularLocation>
</comment>
<dbReference type="Gene3D" id="2.130.10.10">
    <property type="entry name" value="YVTN repeat-like/Quinoprotein amine dehydrogenase"/>
    <property type="match status" value="2"/>
</dbReference>
<keyword evidence="5" id="KW-0539">Nucleus</keyword>
<dbReference type="EMBL" id="HE573023">
    <property type="protein sequence ID" value="CCC48683.1"/>
    <property type="molecule type" value="Genomic_DNA"/>
</dbReference>
<evidence type="ECO:0000256" key="2">
    <source>
        <dbReference type="ARBA" id="ARBA00022574"/>
    </source>
</evidence>
<dbReference type="PROSITE" id="PS50294">
    <property type="entry name" value="WD_REPEATS_REGION"/>
    <property type="match status" value="2"/>
</dbReference>
<evidence type="ECO:0000256" key="3">
    <source>
        <dbReference type="ARBA" id="ARBA00022737"/>
    </source>
</evidence>
<dbReference type="OMA" id="GWFVEDL"/>
<dbReference type="PROSITE" id="PS50918">
    <property type="entry name" value="WWE"/>
    <property type="match status" value="1"/>
</dbReference>
<dbReference type="SMART" id="SM00320">
    <property type="entry name" value="WD40"/>
    <property type="match status" value="7"/>
</dbReference>
<dbReference type="InterPro" id="IPR015943">
    <property type="entry name" value="WD40/YVTN_repeat-like_dom_sf"/>
</dbReference>
<dbReference type="CDD" id="cd00200">
    <property type="entry name" value="WD40"/>
    <property type="match status" value="1"/>
</dbReference>
<keyword evidence="4" id="KW-0689">Ribosomal protein</keyword>
<dbReference type="PANTHER" id="PTHR19848:SF0">
    <property type="entry name" value="NOTCHLESS PROTEIN HOMOLOG 1"/>
    <property type="match status" value="1"/>
</dbReference>
<dbReference type="SUPFAM" id="SSF117839">
    <property type="entry name" value="WWE domain"/>
    <property type="match status" value="1"/>
</dbReference>
<feature type="domain" description="WWE" evidence="8">
    <location>
        <begin position="69"/>
        <end position="149"/>
    </location>
</feature>
<dbReference type="SUPFAM" id="SSF50978">
    <property type="entry name" value="WD40 repeat-like"/>
    <property type="match status" value="1"/>
</dbReference>
<evidence type="ECO:0000256" key="4">
    <source>
        <dbReference type="ARBA" id="ARBA00022980"/>
    </source>
</evidence>
<dbReference type="GO" id="GO:0000027">
    <property type="term" value="P:ribosomal large subunit assembly"/>
    <property type="evidence" value="ECO:0007669"/>
    <property type="project" value="TreeGrafter"/>
</dbReference>
<feature type="region of interest" description="Disordered" evidence="7">
    <location>
        <begin position="187"/>
        <end position="214"/>
    </location>
</feature>
<evidence type="ECO:0000256" key="1">
    <source>
        <dbReference type="ARBA" id="ARBA00004123"/>
    </source>
</evidence>
<dbReference type="InterPro" id="IPR036322">
    <property type="entry name" value="WD40_repeat_dom_sf"/>
</dbReference>
<accession>G0TXJ3</accession>
<dbReference type="InterPro" id="IPR037197">
    <property type="entry name" value="WWE_dom_sf"/>
</dbReference>
<evidence type="ECO:0000313" key="9">
    <source>
        <dbReference type="EMBL" id="CCC48683.1"/>
    </source>
</evidence>
<evidence type="ECO:0000259" key="8">
    <source>
        <dbReference type="PROSITE" id="PS50918"/>
    </source>
</evidence>
<evidence type="ECO:0000256" key="5">
    <source>
        <dbReference type="ARBA" id="ARBA00023242"/>
    </source>
</evidence>
<feature type="compositionally biased region" description="Basic residues" evidence="7">
    <location>
        <begin position="12"/>
        <end position="22"/>
    </location>
</feature>
<keyword evidence="2 6" id="KW-0853">WD repeat</keyword>
<dbReference type="GO" id="GO:0005730">
    <property type="term" value="C:nucleolus"/>
    <property type="evidence" value="ECO:0007669"/>
    <property type="project" value="TreeGrafter"/>
</dbReference>
<dbReference type="InterPro" id="IPR001680">
    <property type="entry name" value="WD40_rpt"/>
</dbReference>
<dbReference type="InterPro" id="IPR019775">
    <property type="entry name" value="WD40_repeat_CS"/>
</dbReference>
<feature type="repeat" description="WD" evidence="6">
    <location>
        <begin position="395"/>
        <end position="429"/>
    </location>
</feature>
<evidence type="ECO:0000256" key="6">
    <source>
        <dbReference type="PROSITE-ProRule" id="PRU00221"/>
    </source>
</evidence>
<gene>
    <name evidence="9" type="ORF">TVY486_0700270</name>
</gene>
<feature type="compositionally biased region" description="Low complexity" evidence="7">
    <location>
        <begin position="1"/>
        <end position="11"/>
    </location>
</feature>
<dbReference type="VEuPathDB" id="TriTrypDB:TvY486_0700270"/>
<evidence type="ECO:0000256" key="7">
    <source>
        <dbReference type="SAM" id="MobiDB-lite"/>
    </source>
</evidence>
<feature type="region of interest" description="Disordered" evidence="7">
    <location>
        <begin position="1"/>
        <end position="50"/>
    </location>
</feature>
<dbReference type="GO" id="GO:0005840">
    <property type="term" value="C:ribosome"/>
    <property type="evidence" value="ECO:0007669"/>
    <property type="project" value="UniProtKB-KW"/>
</dbReference>
<proteinExistence type="predicted"/>
<organism evidence="9">
    <name type="scientific">Trypanosoma vivax (strain Y486)</name>
    <dbReference type="NCBI Taxonomy" id="1055687"/>
    <lineage>
        <taxon>Eukaryota</taxon>
        <taxon>Discoba</taxon>
        <taxon>Euglenozoa</taxon>
        <taxon>Kinetoplastea</taxon>
        <taxon>Metakinetoplastina</taxon>
        <taxon>Trypanosomatida</taxon>
        <taxon>Trypanosomatidae</taxon>
        <taxon>Trypanosoma</taxon>
        <taxon>Duttonella</taxon>
    </lineage>
</organism>
<dbReference type="PROSITE" id="PS50082">
    <property type="entry name" value="WD_REPEATS_2"/>
    <property type="match status" value="2"/>
</dbReference>
<protein>
    <recommendedName>
        <fullName evidence="8">WWE domain-containing protein</fullName>
    </recommendedName>
</protein>
<dbReference type="Pfam" id="PF00400">
    <property type="entry name" value="WD40"/>
    <property type="match status" value="5"/>
</dbReference>